<evidence type="ECO:0000313" key="2">
    <source>
        <dbReference type="EMBL" id="EEP28349.1"/>
    </source>
</evidence>
<keyword evidence="1" id="KW-0812">Transmembrane</keyword>
<dbReference type="Proteomes" id="UP000003494">
    <property type="component" value="Unassembled WGS sequence"/>
</dbReference>
<organism evidence="2 3">
    <name type="scientific">Shuttleworthella satelles DSM 14600</name>
    <dbReference type="NCBI Taxonomy" id="626523"/>
    <lineage>
        <taxon>Bacteria</taxon>
        <taxon>Bacillati</taxon>
        <taxon>Bacillota</taxon>
        <taxon>Clostridia</taxon>
        <taxon>Lachnospirales</taxon>
        <taxon>Lachnospiraceae</taxon>
        <taxon>Shuttleworthella</taxon>
    </lineage>
</organism>
<evidence type="ECO:0000256" key="1">
    <source>
        <dbReference type="SAM" id="Phobius"/>
    </source>
</evidence>
<keyword evidence="3" id="KW-1185">Reference proteome</keyword>
<protein>
    <recommendedName>
        <fullName evidence="4">Membrane fusion protein</fullName>
    </recommendedName>
</protein>
<evidence type="ECO:0000313" key="3">
    <source>
        <dbReference type="Proteomes" id="UP000003494"/>
    </source>
</evidence>
<gene>
    <name evidence="2" type="ORF">GCWU000342_01157</name>
</gene>
<keyword evidence="1" id="KW-1133">Transmembrane helix</keyword>
<proteinExistence type="predicted"/>
<reference evidence="2" key="1">
    <citation type="submission" date="2009-04" db="EMBL/GenBank/DDBJ databases">
        <authorList>
            <person name="Weinstock G."/>
            <person name="Sodergren E."/>
            <person name="Clifton S."/>
            <person name="Fulton L."/>
            <person name="Fulton B."/>
            <person name="Courtney L."/>
            <person name="Fronick C."/>
            <person name="Harrison M."/>
            <person name="Strong C."/>
            <person name="Farmer C."/>
            <person name="Delahaunty K."/>
            <person name="Markovic C."/>
            <person name="Hall O."/>
            <person name="Minx P."/>
            <person name="Tomlinson C."/>
            <person name="Mitreva M."/>
            <person name="Nelson J."/>
            <person name="Hou S."/>
            <person name="Wollam A."/>
            <person name="Pepin K.H."/>
            <person name="Johnson M."/>
            <person name="Bhonagiri V."/>
            <person name="Nash W.E."/>
            <person name="Warren W."/>
            <person name="Chinwalla A."/>
            <person name="Mardis E.R."/>
            <person name="Wilson R.K."/>
        </authorList>
    </citation>
    <scope>NUCLEOTIDE SEQUENCE [LARGE SCALE GENOMIC DNA]</scope>
    <source>
        <strain evidence="2">DSM 14600</strain>
    </source>
</reference>
<dbReference type="STRING" id="626523.GCWU000342_01157"/>
<dbReference type="AlphaFoldDB" id="C4GB56"/>
<evidence type="ECO:0008006" key="4">
    <source>
        <dbReference type="Google" id="ProtNLM"/>
    </source>
</evidence>
<name>C4GB56_9FIRM</name>
<keyword evidence="1" id="KW-0472">Membrane</keyword>
<accession>C4GB56</accession>
<dbReference type="HOGENOM" id="CLU_047532_0_0_9"/>
<dbReference type="EMBL" id="ACIP02000002">
    <property type="protein sequence ID" value="EEP28349.1"/>
    <property type="molecule type" value="Genomic_DNA"/>
</dbReference>
<feature type="transmembrane region" description="Helical" evidence="1">
    <location>
        <begin position="37"/>
        <end position="57"/>
    </location>
</feature>
<dbReference type="eggNOG" id="ENOG502Z9F5">
    <property type="taxonomic scope" value="Bacteria"/>
</dbReference>
<comment type="caution">
    <text evidence="2">The sequence shown here is derived from an EMBL/GenBank/DDBJ whole genome shotgun (WGS) entry which is preliminary data.</text>
</comment>
<sequence length="477" mass="53960">MIQEAGVADATSAFHIVRQTEKMAKVTRFHRNLQMNIGLIVGVILVIYVLFHLFSYVTKKHVAIYQVNSGTISTSKHYEALALRSESLVQAEADGQIYHFKANEAQVGSDSIVYSLDQSGEIQQLFTQAQLNTSALNETEQRQIVNSLSDYVRTKDDNRFYKVYDFKNQLEANLYDSLQQTVFETYKSQINEAKQRNTFHTYQAPSPGLLVYATDGDEGLNLDNFTRESFDTSKLDYKDLKNVSSVKAGDPVYKLISSEQWKMLVEVDDEMASQITSSSNVQLVFDKDQRSAWAAASVIEKYGRKYLVLSLDDSMERYADLRFVGVTLNLDRASGLKIPLSAITKQSFYKIPKSYFFKGGNSNDLGLLRKKGNGSEFIVPTIFAEDEEDYFINADQLKESDILIKQNSSESWQVNSKSEELTGVYQVNKGFAEFKPIEVQFQNKEFAVVSSTTSYGLVLYDRIALNSSQVKEGDMVQ</sequence>